<keyword evidence="4" id="KW-1185">Reference proteome</keyword>
<sequence length="1004" mass="110396">MTGRRSARSSASAATNSLPVIPEMAAPGGNAFAQKEHQRERYQLAGNAFAQQEFAQRKMTPPGMVHPAFRRACNLLDTTKALPELDPVEVQHHLEHSPQRESSQTTMTQFIQSSPELDLGTTPEHTPIPTQREWLETRDNLELHGGRQSYIPVFKHTPKSTAEEFAAAVNTTPTGNATARPQTPAGKSPKKGFFERMSKWTGRRAQSQTPRLNTDVDRTSDPHMPPKARAVLQEVPPPRNIVRSPSKTKSFFSRRQSDASEVKRPEPPRAATSLGHRTPRSVHFESPQPSAPQSRNVSGTSFFQRTPILGRSKSLKCLDSPIPPTPPAKDTPPDQVPLRHVSEHPLTPFATETPRRAGNLLSSGRLSPSRIGSNGSRGAATLVTQPSMYSFRASVVPGAMDQSDLDDANTRLRGLAIEGFSMPHETRCDSEAMTYSPSIYSPDQFRRSVARFPERRDPGLLLAQLRREAGKEAQLDQVPRTDSPHTTQSSTSDTGTISMVYPELAKDPSIASFMKYDIESSPAQPGEADRAFDEVEQMLKPKEPAKSNHKTVARERRDSERTIRGEYTIATPTSTVSELSADGLFAVAVKRVQNNELATPKPSFVPATLSAASPEHSTPMAHHPSAMPSPLRTLDGEHYLPATVYTPTQQPRSRKQPKMSLKLPKVIEKKSSEALLSPYDAPWTPGGRPKPKEDIFSKQPSLIPRPQEGLVVRQSPPIGGTRWSKDGAASTGDPEKSPTVRKVSPSKSIVESAVAAIEEQEAQQASFDDPDAHKSYNDLMEMITVRDDAIRRLETEVKVETTRLHHRLASVEIKERERAKMPEVCYGDEGKKRASTDRKTSSTSHTISRRGSAEKRPVKRRQPEIKRISTSFAHDFYQKPSSHSESNSPVDSIPISEQSTIILTPNLPKVPPLPSLPPPLEQPREDSPTLPAGSPGPVATAVAEVALPEASAPVDSAMSSPVADAKYNELIAVVQQQQTMMMQMMQEIKDLKRAGKEAVEKSDE</sequence>
<reference evidence="3" key="1">
    <citation type="submission" date="2022-06" db="EMBL/GenBank/DDBJ databases">
        <title>Complete genome sequences of two strains of the flax pathogen Septoria linicola.</title>
        <authorList>
            <person name="Lapalu N."/>
            <person name="Simon A."/>
            <person name="Demenou B."/>
            <person name="Paumier D."/>
            <person name="Guillot M.-P."/>
            <person name="Gout L."/>
            <person name="Valade R."/>
        </authorList>
    </citation>
    <scope>NUCLEOTIDE SEQUENCE</scope>
    <source>
        <strain evidence="3">SE15195</strain>
    </source>
</reference>
<feature type="region of interest" description="Disordered" evidence="2">
    <location>
        <begin position="349"/>
        <end position="379"/>
    </location>
</feature>
<proteinExistence type="predicted"/>
<dbReference type="EMBL" id="CP099421">
    <property type="protein sequence ID" value="USW52138.1"/>
    <property type="molecule type" value="Genomic_DNA"/>
</dbReference>
<feature type="compositionally biased region" description="Polar residues" evidence="2">
    <location>
        <begin position="879"/>
        <end position="892"/>
    </location>
</feature>
<evidence type="ECO:0000256" key="2">
    <source>
        <dbReference type="SAM" id="MobiDB-lite"/>
    </source>
</evidence>
<feature type="compositionally biased region" description="Basic and acidic residues" evidence="2">
    <location>
        <begin position="828"/>
        <end position="840"/>
    </location>
</feature>
<feature type="region of interest" description="Disordered" evidence="2">
    <location>
        <begin position="905"/>
        <end position="939"/>
    </location>
</feature>
<dbReference type="Proteomes" id="UP001056384">
    <property type="component" value="Chromosome 4"/>
</dbReference>
<feature type="region of interest" description="Disordered" evidence="2">
    <location>
        <begin position="644"/>
        <end position="747"/>
    </location>
</feature>
<dbReference type="AlphaFoldDB" id="A0A9Q9AU16"/>
<accession>A0A9Q9AU16</accession>
<feature type="compositionally biased region" description="Polar residues" evidence="2">
    <location>
        <begin position="287"/>
        <end position="301"/>
    </location>
</feature>
<evidence type="ECO:0000256" key="1">
    <source>
        <dbReference type="SAM" id="Coils"/>
    </source>
</evidence>
<feature type="region of interest" description="Disordered" evidence="2">
    <location>
        <begin position="470"/>
        <end position="495"/>
    </location>
</feature>
<keyword evidence="1" id="KW-0175">Coiled coil</keyword>
<feature type="region of interest" description="Disordered" evidence="2">
    <location>
        <begin position="314"/>
        <end position="335"/>
    </location>
</feature>
<feature type="region of interest" description="Disordered" evidence="2">
    <location>
        <begin position="824"/>
        <end position="892"/>
    </location>
</feature>
<feature type="compositionally biased region" description="Basic and acidic residues" evidence="2">
    <location>
        <begin position="255"/>
        <end position="267"/>
    </location>
</feature>
<feature type="compositionally biased region" description="Polar residues" evidence="2">
    <location>
        <begin position="243"/>
        <end position="254"/>
    </location>
</feature>
<feature type="compositionally biased region" description="Pro residues" evidence="2">
    <location>
        <begin position="321"/>
        <end position="330"/>
    </location>
</feature>
<feature type="region of interest" description="Disordered" evidence="2">
    <location>
        <begin position="1"/>
        <end position="23"/>
    </location>
</feature>
<organism evidence="3 4">
    <name type="scientific">Septoria linicola</name>
    <dbReference type="NCBI Taxonomy" id="215465"/>
    <lineage>
        <taxon>Eukaryota</taxon>
        <taxon>Fungi</taxon>
        <taxon>Dikarya</taxon>
        <taxon>Ascomycota</taxon>
        <taxon>Pezizomycotina</taxon>
        <taxon>Dothideomycetes</taxon>
        <taxon>Dothideomycetidae</taxon>
        <taxon>Mycosphaerellales</taxon>
        <taxon>Mycosphaerellaceae</taxon>
        <taxon>Septoria</taxon>
    </lineage>
</organism>
<feature type="region of interest" description="Disordered" evidence="2">
    <location>
        <begin position="172"/>
        <end position="301"/>
    </location>
</feature>
<gene>
    <name evidence="3" type="ORF">Slin15195_G054570</name>
</gene>
<evidence type="ECO:0000313" key="4">
    <source>
        <dbReference type="Proteomes" id="UP001056384"/>
    </source>
</evidence>
<feature type="compositionally biased region" description="Pro residues" evidence="2">
    <location>
        <begin position="908"/>
        <end position="921"/>
    </location>
</feature>
<protein>
    <submittedName>
        <fullName evidence="3">Uncharacterized protein</fullName>
    </submittedName>
</protein>
<name>A0A9Q9AU16_9PEZI</name>
<feature type="compositionally biased region" description="Polar residues" evidence="2">
    <location>
        <begin position="484"/>
        <end position="495"/>
    </location>
</feature>
<feature type="compositionally biased region" description="Basic and acidic residues" evidence="2">
    <location>
        <begin position="851"/>
        <end position="867"/>
    </location>
</feature>
<feature type="compositionally biased region" description="Polar residues" evidence="2">
    <location>
        <begin position="172"/>
        <end position="181"/>
    </location>
</feature>
<feature type="compositionally biased region" description="Polar residues" evidence="2">
    <location>
        <begin position="360"/>
        <end position="379"/>
    </location>
</feature>
<evidence type="ECO:0000313" key="3">
    <source>
        <dbReference type="EMBL" id="USW52138.1"/>
    </source>
</evidence>
<feature type="coiled-coil region" evidence="1">
    <location>
        <begin position="974"/>
        <end position="1001"/>
    </location>
</feature>